<dbReference type="STRING" id="34508.A0A4U5NVN3"/>
<dbReference type="InterPro" id="IPR013088">
    <property type="entry name" value="Znf_NHR/GATA"/>
</dbReference>
<keyword evidence="16" id="KW-1185">Reference proteome</keyword>
<evidence type="ECO:0000256" key="10">
    <source>
        <dbReference type="ARBA" id="ARBA00023242"/>
    </source>
</evidence>
<dbReference type="Proteomes" id="UP000298663">
    <property type="component" value="Unassembled WGS sequence"/>
</dbReference>
<evidence type="ECO:0000256" key="11">
    <source>
        <dbReference type="RuleBase" id="RU004334"/>
    </source>
</evidence>
<accession>A0A4U5NVN3</accession>
<comment type="subcellular location">
    <subcellularLocation>
        <location evidence="1 11">Nucleus</location>
    </subcellularLocation>
</comment>
<dbReference type="Gene3D" id="3.30.50.10">
    <property type="entry name" value="Erythroid Transcription Factor GATA-1, subunit A"/>
    <property type="match status" value="1"/>
</dbReference>
<evidence type="ECO:0000256" key="12">
    <source>
        <dbReference type="SAM" id="MobiDB-lite"/>
    </source>
</evidence>
<keyword evidence="3 11" id="KW-0479">Metal-binding</keyword>
<dbReference type="SUPFAM" id="SSF48508">
    <property type="entry name" value="Nuclear receptor ligand-binding domain"/>
    <property type="match status" value="1"/>
</dbReference>
<dbReference type="PANTHER" id="PTHR45680:SF29">
    <property type="entry name" value="NUCLEAR HORMONE RECEPTOR FAMILY"/>
    <property type="match status" value="1"/>
</dbReference>
<evidence type="ECO:0000256" key="7">
    <source>
        <dbReference type="ARBA" id="ARBA00023125"/>
    </source>
</evidence>
<protein>
    <recommendedName>
        <fullName evidence="17">Nuclear receptor domain-containing protein</fullName>
    </recommendedName>
</protein>
<evidence type="ECO:0000256" key="6">
    <source>
        <dbReference type="ARBA" id="ARBA00023015"/>
    </source>
</evidence>
<dbReference type="PROSITE" id="PS51030">
    <property type="entry name" value="NUCLEAR_REC_DBD_2"/>
    <property type="match status" value="1"/>
</dbReference>
<keyword evidence="10 11" id="KW-0539">Nucleus</keyword>
<evidence type="ECO:0000256" key="3">
    <source>
        <dbReference type="ARBA" id="ARBA00022723"/>
    </source>
</evidence>
<dbReference type="EMBL" id="AZBU02000003">
    <property type="protein sequence ID" value="TKR87516.1"/>
    <property type="molecule type" value="Genomic_DNA"/>
</dbReference>
<dbReference type="SMART" id="SM00399">
    <property type="entry name" value="ZnF_C4"/>
    <property type="match status" value="1"/>
</dbReference>
<evidence type="ECO:0000259" key="13">
    <source>
        <dbReference type="PROSITE" id="PS51030"/>
    </source>
</evidence>
<dbReference type="PROSITE" id="PS00031">
    <property type="entry name" value="NUCLEAR_REC_DBD_1"/>
    <property type="match status" value="1"/>
</dbReference>
<reference evidence="15 16" key="1">
    <citation type="journal article" date="2015" name="Genome Biol.">
        <title>Comparative genomics of Steinernema reveals deeply conserved gene regulatory networks.</title>
        <authorList>
            <person name="Dillman A.R."/>
            <person name="Macchietto M."/>
            <person name="Porter C.F."/>
            <person name="Rogers A."/>
            <person name="Williams B."/>
            <person name="Antoshechkin I."/>
            <person name="Lee M.M."/>
            <person name="Goodwin Z."/>
            <person name="Lu X."/>
            <person name="Lewis E.E."/>
            <person name="Goodrich-Blair H."/>
            <person name="Stock S.P."/>
            <person name="Adams B.J."/>
            <person name="Sternberg P.W."/>
            <person name="Mortazavi A."/>
        </authorList>
    </citation>
    <scope>NUCLEOTIDE SEQUENCE [LARGE SCALE GENOMIC DNA]</scope>
    <source>
        <strain evidence="15 16">ALL</strain>
    </source>
</reference>
<dbReference type="AlphaFoldDB" id="A0A4U5NVN3"/>
<feature type="compositionally biased region" description="Polar residues" evidence="12">
    <location>
        <begin position="82"/>
        <end position="93"/>
    </location>
</feature>
<evidence type="ECO:0000259" key="14">
    <source>
        <dbReference type="PROSITE" id="PS51843"/>
    </source>
</evidence>
<dbReference type="SUPFAM" id="SSF57716">
    <property type="entry name" value="Glucocorticoid receptor-like (DNA-binding domain)"/>
    <property type="match status" value="1"/>
</dbReference>
<keyword evidence="5 11" id="KW-0862">Zinc</keyword>
<dbReference type="GO" id="GO:0003700">
    <property type="term" value="F:DNA-binding transcription factor activity"/>
    <property type="evidence" value="ECO:0007669"/>
    <property type="project" value="InterPro"/>
</dbReference>
<dbReference type="GO" id="GO:0000978">
    <property type="term" value="F:RNA polymerase II cis-regulatory region sequence-specific DNA binding"/>
    <property type="evidence" value="ECO:0007669"/>
    <property type="project" value="InterPro"/>
</dbReference>
<dbReference type="PROSITE" id="PS51257">
    <property type="entry name" value="PROKAR_LIPOPROTEIN"/>
    <property type="match status" value="1"/>
</dbReference>
<dbReference type="PRINTS" id="PR00047">
    <property type="entry name" value="STROIDFINGER"/>
</dbReference>
<keyword evidence="4 11" id="KW-0863">Zinc-finger</keyword>
<feature type="domain" description="Nuclear receptor" evidence="13">
    <location>
        <begin position="5"/>
        <end position="81"/>
    </location>
</feature>
<name>A0A4U5NVN3_STECR</name>
<dbReference type="CDD" id="cd06960">
    <property type="entry name" value="NR_DBD_HNF4A"/>
    <property type="match status" value="1"/>
</dbReference>
<evidence type="ECO:0000313" key="16">
    <source>
        <dbReference type="Proteomes" id="UP000298663"/>
    </source>
</evidence>
<dbReference type="SMART" id="SM00430">
    <property type="entry name" value="HOLI"/>
    <property type="match status" value="1"/>
</dbReference>
<evidence type="ECO:0008006" key="17">
    <source>
        <dbReference type="Google" id="ProtNLM"/>
    </source>
</evidence>
<feature type="region of interest" description="Disordered" evidence="12">
    <location>
        <begin position="81"/>
        <end position="106"/>
    </location>
</feature>
<evidence type="ECO:0000313" key="15">
    <source>
        <dbReference type="EMBL" id="TKR87516.1"/>
    </source>
</evidence>
<dbReference type="PANTHER" id="PTHR45680">
    <property type="entry name" value="NUCLEAR HORMONE RECEPTOR FAMILY"/>
    <property type="match status" value="1"/>
</dbReference>
<keyword evidence="8 11" id="KW-0804">Transcription</keyword>
<feature type="domain" description="NR LBD" evidence="14">
    <location>
        <begin position="154"/>
        <end position="405"/>
    </location>
</feature>
<keyword evidence="7 11" id="KW-0238">DNA-binding</keyword>
<evidence type="ECO:0000256" key="2">
    <source>
        <dbReference type="ARBA" id="ARBA00005993"/>
    </source>
</evidence>
<dbReference type="Pfam" id="PF00104">
    <property type="entry name" value="Hormone_recep"/>
    <property type="match status" value="1"/>
</dbReference>
<dbReference type="Gene3D" id="1.10.565.10">
    <property type="entry name" value="Retinoid X Receptor"/>
    <property type="match status" value="1"/>
</dbReference>
<proteinExistence type="inferred from homology"/>
<organism evidence="15 16">
    <name type="scientific">Steinernema carpocapsae</name>
    <name type="common">Entomopathogenic nematode</name>
    <dbReference type="NCBI Taxonomy" id="34508"/>
    <lineage>
        <taxon>Eukaryota</taxon>
        <taxon>Metazoa</taxon>
        <taxon>Ecdysozoa</taxon>
        <taxon>Nematoda</taxon>
        <taxon>Chromadorea</taxon>
        <taxon>Rhabditida</taxon>
        <taxon>Tylenchina</taxon>
        <taxon>Panagrolaimomorpha</taxon>
        <taxon>Strongyloidoidea</taxon>
        <taxon>Steinernematidae</taxon>
        <taxon>Steinernema</taxon>
    </lineage>
</organism>
<dbReference type="InterPro" id="IPR001628">
    <property type="entry name" value="Znf_hrmn_rcpt"/>
</dbReference>
<dbReference type="InterPro" id="IPR000536">
    <property type="entry name" value="Nucl_hrmn_rcpt_lig-bd"/>
</dbReference>
<keyword evidence="6 11" id="KW-0805">Transcription regulation</keyword>
<dbReference type="GO" id="GO:0008270">
    <property type="term" value="F:zinc ion binding"/>
    <property type="evidence" value="ECO:0007669"/>
    <property type="project" value="UniProtKB-KW"/>
</dbReference>
<dbReference type="InterPro" id="IPR051152">
    <property type="entry name" value="C.elegans_Orphan_NR"/>
</dbReference>
<reference evidence="15 16" key="2">
    <citation type="journal article" date="2019" name="G3 (Bethesda)">
        <title>Hybrid Assembly of the Genome of the Entomopathogenic Nematode Steinernema carpocapsae Identifies the X-Chromosome.</title>
        <authorList>
            <person name="Serra L."/>
            <person name="Macchietto M."/>
            <person name="Macias-Munoz A."/>
            <person name="McGill C.J."/>
            <person name="Rodriguez I.M."/>
            <person name="Rodriguez B."/>
            <person name="Murad R."/>
            <person name="Mortazavi A."/>
        </authorList>
    </citation>
    <scope>NUCLEOTIDE SEQUENCE [LARGE SCALE GENOMIC DNA]</scope>
    <source>
        <strain evidence="15 16">ALL</strain>
    </source>
</reference>
<sequence>MVLDEDKCLVCGSPPHGVHFGVYSCRACAAFFRRTIAIGKPYSCKRGTKSCGVYKGVKNICRFCRYQKCKRIGMVFNEESDLQSPSTSTNNGALQKPSVESPEPVADTMSPITLPEIVISNNKIDYDYQPFVKIVTETLYGNLLNPKPYLDSKISVSPLSRLLAAYRFLDPENFCTVSELEPKEKVDLKILIRELELFLIRAARFAMCNKEFAELLNADKFQVFRHSAMILVYIVRPFWTMQRCGPNVDDRRFVMGESWYVDIDNFDYSTSEWTAKSTNDMNALFKPFSQMIHKNVLTPMRELRVTEKELMFLIAHTLWNVKGVPGLSEQTVQVAERYIDEVTTDLHAYYTFEMRMDSYAVRLTKLVKLLANFQDLRKFQKEATDAAHMFEILKCHLFIPGLFDQ</sequence>
<keyword evidence="9 11" id="KW-0675">Receptor</keyword>
<evidence type="ECO:0000256" key="8">
    <source>
        <dbReference type="ARBA" id="ARBA00023163"/>
    </source>
</evidence>
<dbReference type="GO" id="GO:0005634">
    <property type="term" value="C:nucleus"/>
    <property type="evidence" value="ECO:0007669"/>
    <property type="project" value="UniProtKB-SubCell"/>
</dbReference>
<comment type="caution">
    <text evidence="15">The sequence shown here is derived from an EMBL/GenBank/DDBJ whole genome shotgun (WGS) entry which is preliminary data.</text>
</comment>
<evidence type="ECO:0000256" key="5">
    <source>
        <dbReference type="ARBA" id="ARBA00022833"/>
    </source>
</evidence>
<dbReference type="PROSITE" id="PS51843">
    <property type="entry name" value="NR_LBD"/>
    <property type="match status" value="1"/>
</dbReference>
<evidence type="ECO:0000256" key="1">
    <source>
        <dbReference type="ARBA" id="ARBA00004123"/>
    </source>
</evidence>
<comment type="similarity">
    <text evidence="2 11">Belongs to the nuclear hormone receptor family.</text>
</comment>
<evidence type="ECO:0000256" key="4">
    <source>
        <dbReference type="ARBA" id="ARBA00022771"/>
    </source>
</evidence>
<dbReference type="InterPro" id="IPR035500">
    <property type="entry name" value="NHR-like_dom_sf"/>
</dbReference>
<dbReference type="OrthoDB" id="10018779at2759"/>
<dbReference type="InterPro" id="IPR049636">
    <property type="entry name" value="HNF4-like_DBD"/>
</dbReference>
<dbReference type="Pfam" id="PF00105">
    <property type="entry name" value="zf-C4"/>
    <property type="match status" value="1"/>
</dbReference>
<evidence type="ECO:0000256" key="9">
    <source>
        <dbReference type="ARBA" id="ARBA00023170"/>
    </source>
</evidence>
<gene>
    <name evidence="15" type="ORF">L596_011903</name>
</gene>